<evidence type="ECO:0000313" key="4">
    <source>
        <dbReference type="Proteomes" id="UP001229421"/>
    </source>
</evidence>
<protein>
    <submittedName>
        <fullName evidence="3">Uncharacterized protein</fullName>
    </submittedName>
</protein>
<comment type="subcellular location">
    <subcellularLocation>
        <location evidence="1">Nucleus</location>
    </subcellularLocation>
</comment>
<sequence>MMETMNKHNKQIFQDHHHNSWGLIANFDQETIEETSTISNESSSSFSSLVSSCSSLDTLDDASSLTSSSSSSSLHDLSNLMIQLPIKRGLSKFYHGKSESFTSLARVMSIEDLPKKMKINPYNKMKKKKKKMKANTQPKPIISKKHSSCLRQRSFARSTLVNKTTNIGI</sequence>
<dbReference type="PANTHER" id="PTHR33172:SF99">
    <property type="entry name" value="COLD INDUCED PROTEIN-LIKE"/>
    <property type="match status" value="1"/>
</dbReference>
<evidence type="ECO:0000256" key="1">
    <source>
        <dbReference type="ARBA" id="ARBA00004123"/>
    </source>
</evidence>
<keyword evidence="4" id="KW-1185">Reference proteome</keyword>
<reference evidence="3" key="1">
    <citation type="journal article" date="2023" name="bioRxiv">
        <title>Improved chromosome-level genome assembly for marigold (Tagetes erecta).</title>
        <authorList>
            <person name="Jiang F."/>
            <person name="Yuan L."/>
            <person name="Wang S."/>
            <person name="Wang H."/>
            <person name="Xu D."/>
            <person name="Wang A."/>
            <person name="Fan W."/>
        </authorList>
    </citation>
    <scope>NUCLEOTIDE SEQUENCE</scope>
    <source>
        <strain evidence="3">WSJ</strain>
        <tissue evidence="3">Leaf</tissue>
    </source>
</reference>
<dbReference type="InterPro" id="IPR051992">
    <property type="entry name" value="OxStress_Response_Reg"/>
</dbReference>
<gene>
    <name evidence="3" type="ORF">QVD17_25983</name>
</gene>
<evidence type="ECO:0000313" key="3">
    <source>
        <dbReference type="EMBL" id="KAK1416866.1"/>
    </source>
</evidence>
<evidence type="ECO:0000256" key="2">
    <source>
        <dbReference type="ARBA" id="ARBA00023242"/>
    </source>
</evidence>
<organism evidence="3 4">
    <name type="scientific">Tagetes erecta</name>
    <name type="common">African marigold</name>
    <dbReference type="NCBI Taxonomy" id="13708"/>
    <lineage>
        <taxon>Eukaryota</taxon>
        <taxon>Viridiplantae</taxon>
        <taxon>Streptophyta</taxon>
        <taxon>Embryophyta</taxon>
        <taxon>Tracheophyta</taxon>
        <taxon>Spermatophyta</taxon>
        <taxon>Magnoliopsida</taxon>
        <taxon>eudicotyledons</taxon>
        <taxon>Gunneridae</taxon>
        <taxon>Pentapetalae</taxon>
        <taxon>asterids</taxon>
        <taxon>campanulids</taxon>
        <taxon>Asterales</taxon>
        <taxon>Asteraceae</taxon>
        <taxon>Asteroideae</taxon>
        <taxon>Heliantheae alliance</taxon>
        <taxon>Tageteae</taxon>
        <taxon>Tagetes</taxon>
    </lineage>
</organism>
<dbReference type="PANTHER" id="PTHR33172">
    <property type="entry name" value="OS08G0516900 PROTEIN"/>
    <property type="match status" value="1"/>
</dbReference>
<dbReference type="GO" id="GO:0006950">
    <property type="term" value="P:response to stress"/>
    <property type="evidence" value="ECO:0007669"/>
    <property type="project" value="UniProtKB-ARBA"/>
</dbReference>
<dbReference type="GO" id="GO:0005634">
    <property type="term" value="C:nucleus"/>
    <property type="evidence" value="ECO:0007669"/>
    <property type="project" value="UniProtKB-SubCell"/>
</dbReference>
<name>A0AAD8NQD9_TARER</name>
<dbReference type="EMBL" id="JAUHHV010000007">
    <property type="protein sequence ID" value="KAK1416866.1"/>
    <property type="molecule type" value="Genomic_DNA"/>
</dbReference>
<dbReference type="Proteomes" id="UP001229421">
    <property type="component" value="Unassembled WGS sequence"/>
</dbReference>
<keyword evidence="2" id="KW-0539">Nucleus</keyword>
<dbReference type="AlphaFoldDB" id="A0AAD8NQD9"/>
<accession>A0AAD8NQD9</accession>
<comment type="caution">
    <text evidence="3">The sequence shown here is derived from an EMBL/GenBank/DDBJ whole genome shotgun (WGS) entry which is preliminary data.</text>
</comment>
<proteinExistence type="predicted"/>